<evidence type="ECO:0000256" key="14">
    <source>
        <dbReference type="ARBA" id="ARBA00049067"/>
    </source>
</evidence>
<dbReference type="InterPro" id="IPR040999">
    <property type="entry name" value="Mak_N_cap"/>
</dbReference>
<keyword evidence="17" id="KW-1185">Reference proteome</keyword>
<sequence>MVAWLVWNMTFLPVPPGDHAPFLAFLSPWMTRQRWFANKGANPALEQIGTVTLDSVEPDVEAVTHLVLDHTVGKPALYQVPLTYRREPLANFDALIGEFDGRWVYDAPYDSAYTGALLDAITHGTESRGDHVWAVGKRTASHVAAGLQSRVLTGEQSNTSIIFEHEGETPVICKVFRALHDGENPDVVLQTVLAQAGSTAVPPPVGHIVAEWDDRGEADGRATGHLAFAQEFLPGVQDAWRVALAAAAAGTDFSDEARTLGIATAGVHATLAANMPTSDITPDDIDSVIGSMHRRLADAIAAVPELTRFEPAIRDVFERASQAQWPAQQRIHGDYHLGQVLAVPDRGWVLVDFEGEPLRPMKERSRLDSPMRDIAGMLRSFDYVAGSLAVGGAVPSPEWVGSARAAFEAGYGAASGRDIRHSRTLVDAFELDKALYETVYEARNRPGWLSIPVDAIERLCARVAG</sequence>
<evidence type="ECO:0000256" key="7">
    <source>
        <dbReference type="ARBA" id="ARBA00022679"/>
    </source>
</evidence>
<evidence type="ECO:0000256" key="10">
    <source>
        <dbReference type="ARBA" id="ARBA00022840"/>
    </source>
</evidence>
<protein>
    <recommendedName>
        <fullName evidence="5">Maltokinase</fullName>
        <ecNumber evidence="4">2.7.1.175</ecNumber>
    </recommendedName>
    <alternativeName>
        <fullName evidence="13">Maltose-1-phosphate synthase</fullName>
    </alternativeName>
</protein>
<dbReference type="Gene3D" id="3.90.1200.10">
    <property type="match status" value="1"/>
</dbReference>
<reference evidence="16 17" key="1">
    <citation type="submission" date="2017-09" db="EMBL/GenBank/DDBJ databases">
        <authorList>
            <person name="Ehlers B."/>
            <person name="Leendertz F.H."/>
        </authorList>
    </citation>
    <scope>NUCLEOTIDE SEQUENCE [LARGE SCALE GENOMIC DNA]</scope>
    <source>
        <strain evidence="16 17">CGMCC 1.05381</strain>
    </source>
</reference>
<keyword evidence="7" id="KW-0808">Transferase</keyword>
<evidence type="ECO:0000256" key="13">
    <source>
        <dbReference type="ARBA" id="ARBA00031251"/>
    </source>
</evidence>
<dbReference type="SUPFAM" id="SSF56112">
    <property type="entry name" value="Protein kinase-like (PK-like)"/>
    <property type="match status" value="1"/>
</dbReference>
<keyword evidence="10" id="KW-0067">ATP-binding</keyword>
<evidence type="ECO:0000256" key="6">
    <source>
        <dbReference type="ARBA" id="ARBA00022600"/>
    </source>
</evidence>
<dbReference type="EC" id="2.7.1.175" evidence="4"/>
<comment type="subunit">
    <text evidence="3">Monomer.</text>
</comment>
<gene>
    <name evidence="16" type="ORF">SAMN06296378_2172</name>
</gene>
<evidence type="ECO:0000256" key="2">
    <source>
        <dbReference type="ARBA" id="ARBA00006219"/>
    </source>
</evidence>
<dbReference type="GO" id="GO:0005524">
    <property type="term" value="F:ATP binding"/>
    <property type="evidence" value="ECO:0007669"/>
    <property type="project" value="UniProtKB-KW"/>
</dbReference>
<evidence type="ECO:0000313" key="16">
    <source>
        <dbReference type="EMBL" id="SOE70218.1"/>
    </source>
</evidence>
<evidence type="ECO:0000256" key="3">
    <source>
        <dbReference type="ARBA" id="ARBA00011245"/>
    </source>
</evidence>
<keyword evidence="11" id="KW-0320">Glycogen biosynthesis</keyword>
<dbReference type="EMBL" id="OCST01000004">
    <property type="protein sequence ID" value="SOE70218.1"/>
    <property type="molecule type" value="Genomic_DNA"/>
</dbReference>
<comment type="catalytic activity">
    <reaction evidence="14">
        <text>D-maltose + ATP = alpha-maltose 1-phosphate + ADP + H(+)</text>
        <dbReference type="Rhea" id="RHEA:31915"/>
        <dbReference type="ChEBI" id="CHEBI:15378"/>
        <dbReference type="ChEBI" id="CHEBI:17306"/>
        <dbReference type="ChEBI" id="CHEBI:30616"/>
        <dbReference type="ChEBI" id="CHEBI:63576"/>
        <dbReference type="ChEBI" id="CHEBI:456216"/>
        <dbReference type="EC" id="2.7.1.175"/>
    </reaction>
</comment>
<comment type="similarity">
    <text evidence="2">Belongs to the aminoglycoside phosphotransferase family.</text>
</comment>
<evidence type="ECO:0000256" key="1">
    <source>
        <dbReference type="ARBA" id="ARBA00004964"/>
    </source>
</evidence>
<comment type="pathway">
    <text evidence="1">Glycan biosynthesis; glycogen biosynthesis.</text>
</comment>
<feature type="domain" description="Maltokinase N-terminal cap" evidence="15">
    <location>
        <begin position="29"/>
        <end position="110"/>
    </location>
</feature>
<dbReference type="InterPro" id="IPR011009">
    <property type="entry name" value="Kinase-like_dom_sf"/>
</dbReference>
<dbReference type="Pfam" id="PF18085">
    <property type="entry name" value="Mak_N_cap"/>
    <property type="match status" value="1"/>
</dbReference>
<evidence type="ECO:0000256" key="5">
    <source>
        <dbReference type="ARBA" id="ARBA00013882"/>
    </source>
</evidence>
<evidence type="ECO:0000259" key="15">
    <source>
        <dbReference type="Pfam" id="PF18085"/>
    </source>
</evidence>
<dbReference type="Proteomes" id="UP000219440">
    <property type="component" value="Unassembled WGS sequence"/>
</dbReference>
<keyword evidence="9" id="KW-0418">Kinase</keyword>
<keyword evidence="12" id="KW-0119">Carbohydrate metabolism</keyword>
<evidence type="ECO:0000313" key="17">
    <source>
        <dbReference type="Proteomes" id="UP000219440"/>
    </source>
</evidence>
<dbReference type="GO" id="GO:0005978">
    <property type="term" value="P:glycogen biosynthetic process"/>
    <property type="evidence" value="ECO:0007669"/>
    <property type="project" value="UniProtKB-UniPathway"/>
</dbReference>
<dbReference type="AlphaFoldDB" id="A0A2C8ZWC2"/>
<name>A0A2C8ZWC2_9MICO</name>
<evidence type="ECO:0000256" key="4">
    <source>
        <dbReference type="ARBA" id="ARBA00011962"/>
    </source>
</evidence>
<accession>A0A2C8ZWC2</accession>
<keyword evidence="6" id="KW-0321">Glycogen metabolism</keyword>
<organism evidence="16 17">
    <name type="scientific">Salinibacterium xinjiangense</name>
    <dbReference type="NCBI Taxonomy" id="386302"/>
    <lineage>
        <taxon>Bacteria</taxon>
        <taxon>Bacillati</taxon>
        <taxon>Actinomycetota</taxon>
        <taxon>Actinomycetes</taxon>
        <taxon>Micrococcales</taxon>
        <taxon>Microbacteriaceae</taxon>
        <taxon>Salinibacterium</taxon>
    </lineage>
</organism>
<dbReference type="UniPathway" id="UPA00164"/>
<evidence type="ECO:0000256" key="9">
    <source>
        <dbReference type="ARBA" id="ARBA00022777"/>
    </source>
</evidence>
<evidence type="ECO:0000256" key="12">
    <source>
        <dbReference type="ARBA" id="ARBA00023277"/>
    </source>
</evidence>
<keyword evidence="8" id="KW-0547">Nucleotide-binding</keyword>
<dbReference type="GO" id="GO:0016301">
    <property type="term" value="F:kinase activity"/>
    <property type="evidence" value="ECO:0007669"/>
    <property type="project" value="UniProtKB-KW"/>
</dbReference>
<evidence type="ECO:0000256" key="8">
    <source>
        <dbReference type="ARBA" id="ARBA00022741"/>
    </source>
</evidence>
<proteinExistence type="inferred from homology"/>
<evidence type="ECO:0000256" key="11">
    <source>
        <dbReference type="ARBA" id="ARBA00023056"/>
    </source>
</evidence>